<dbReference type="RefSeq" id="WP_153718820.1">
    <property type="nucleotide sequence ID" value="NZ_WJPP01000002.1"/>
</dbReference>
<accession>A0A6N7QMP8</accession>
<dbReference type="InterPro" id="IPR017703">
    <property type="entry name" value="YgfZ/GCV_T_CS"/>
</dbReference>
<keyword evidence="5" id="KW-1185">Reference proteome</keyword>
<evidence type="ECO:0000313" key="5">
    <source>
        <dbReference type="Proteomes" id="UP000433788"/>
    </source>
</evidence>
<dbReference type="Gene3D" id="2.40.30.160">
    <property type="match status" value="1"/>
</dbReference>
<dbReference type="Gene3D" id="3.30.70.1400">
    <property type="entry name" value="Aminomethyltransferase beta-barrel domains"/>
    <property type="match status" value="1"/>
</dbReference>
<dbReference type="NCBIfam" id="TIGR03317">
    <property type="entry name" value="ygfZ_signature"/>
    <property type="match status" value="1"/>
</dbReference>
<dbReference type="EMBL" id="WJPP01000002">
    <property type="protein sequence ID" value="MRH77746.1"/>
    <property type="molecule type" value="Genomic_DNA"/>
</dbReference>
<evidence type="ECO:0000256" key="1">
    <source>
        <dbReference type="ARBA" id="ARBA00022946"/>
    </source>
</evidence>
<feature type="domain" description="GCVT N-terminal" evidence="2">
    <location>
        <begin position="23"/>
        <end position="137"/>
    </location>
</feature>
<dbReference type="Pfam" id="PF25455">
    <property type="entry name" value="Beta-barrel_CAF17_C"/>
    <property type="match status" value="1"/>
</dbReference>
<dbReference type="SUPFAM" id="SSF101790">
    <property type="entry name" value="Aminomethyltransferase beta-barrel domain"/>
    <property type="match status" value="1"/>
</dbReference>
<dbReference type="GO" id="GO:0016226">
    <property type="term" value="P:iron-sulfur cluster assembly"/>
    <property type="evidence" value="ECO:0007669"/>
    <property type="project" value="TreeGrafter"/>
</dbReference>
<sequence length="326" mass="34267">MSQAEPLLPVAPLLQAAETGGIVAPLTHLGVLHVAGDDAIEFLQNQLTQSVKDLPDNQSCIAAWCNAKGRTRALFRVVHSDTGILLIGNAAVLKAIQPKLQMFILRAQVALTNLSDDESLLGLAGPAAETLLTEIAGTLPTTSGEVSRAGDLHIIALPSATGLRYLLLAPQAEASALQARLMEALTPADDAFWQLLEIQAGIPDVVPETMEQFIPTMMNLEPLGGISYQKGCYPGQEVVARMHYLGRLKRRLYRLEMAGDPPAPGAKILDANGGEAGSVVIAAAAADGNAELLAVLKIDAAEAGGLTVDELNLTLLNLPYQPPEAA</sequence>
<protein>
    <submittedName>
        <fullName evidence="4">Folate-binding protein</fullName>
    </submittedName>
</protein>
<dbReference type="InterPro" id="IPR045179">
    <property type="entry name" value="YgfZ/GcvT"/>
</dbReference>
<evidence type="ECO:0000259" key="2">
    <source>
        <dbReference type="Pfam" id="PF01571"/>
    </source>
</evidence>
<dbReference type="SUPFAM" id="SSF103025">
    <property type="entry name" value="Folate-binding domain"/>
    <property type="match status" value="1"/>
</dbReference>
<dbReference type="InterPro" id="IPR006222">
    <property type="entry name" value="GCVT_N"/>
</dbReference>
<organism evidence="4 5">
    <name type="scientific">Spiribacter salilacus</name>
    <dbReference type="NCBI Taxonomy" id="2664894"/>
    <lineage>
        <taxon>Bacteria</taxon>
        <taxon>Pseudomonadati</taxon>
        <taxon>Pseudomonadota</taxon>
        <taxon>Gammaproteobacteria</taxon>
        <taxon>Chromatiales</taxon>
        <taxon>Ectothiorhodospiraceae</taxon>
        <taxon>Spiribacter</taxon>
    </lineage>
</organism>
<dbReference type="Pfam" id="PF01571">
    <property type="entry name" value="GCV_T"/>
    <property type="match status" value="1"/>
</dbReference>
<keyword evidence="1" id="KW-0809">Transit peptide</keyword>
<dbReference type="PIRSF" id="PIRSF006487">
    <property type="entry name" value="GcvT"/>
    <property type="match status" value="1"/>
</dbReference>
<dbReference type="Proteomes" id="UP000433788">
    <property type="component" value="Unassembled WGS sequence"/>
</dbReference>
<evidence type="ECO:0000259" key="3">
    <source>
        <dbReference type="Pfam" id="PF25455"/>
    </source>
</evidence>
<gene>
    <name evidence="4" type="ORF">GH984_03420</name>
</gene>
<evidence type="ECO:0000313" key="4">
    <source>
        <dbReference type="EMBL" id="MRH77746.1"/>
    </source>
</evidence>
<feature type="domain" description="CAF17 C-terminal" evidence="3">
    <location>
        <begin position="249"/>
        <end position="315"/>
    </location>
</feature>
<name>A0A6N7QMP8_9GAMM</name>
<reference evidence="4 5" key="1">
    <citation type="submission" date="2019-11" db="EMBL/GenBank/DDBJ databases">
        <authorList>
            <person name="Zhang X.Y."/>
        </authorList>
    </citation>
    <scope>NUCLEOTIDE SEQUENCE [LARGE SCALE GENOMIC DNA]</scope>
    <source>
        <strain evidence="4 5">C176</strain>
    </source>
</reference>
<proteinExistence type="predicted"/>
<dbReference type="PANTHER" id="PTHR22602:SF0">
    <property type="entry name" value="TRANSFERASE CAF17, MITOCHONDRIAL-RELATED"/>
    <property type="match status" value="1"/>
</dbReference>
<dbReference type="Gene3D" id="3.30.70.1630">
    <property type="match status" value="1"/>
</dbReference>
<comment type="caution">
    <text evidence="4">The sequence shown here is derived from an EMBL/GenBank/DDBJ whole genome shotgun (WGS) entry which is preliminary data.</text>
</comment>
<dbReference type="InterPro" id="IPR029043">
    <property type="entry name" value="GcvT/YgfZ_C"/>
</dbReference>
<dbReference type="InterPro" id="IPR057460">
    <property type="entry name" value="CAF17_C"/>
</dbReference>
<dbReference type="PANTHER" id="PTHR22602">
    <property type="entry name" value="TRANSFERASE CAF17, MITOCHONDRIAL-RELATED"/>
    <property type="match status" value="1"/>
</dbReference>
<dbReference type="AlphaFoldDB" id="A0A6N7QMP8"/>